<evidence type="ECO:0000313" key="68">
    <source>
        <dbReference type="RefSeq" id="XP_028141037.1"/>
    </source>
</evidence>
<comment type="catalytic activity">
    <reaction evidence="46">
        <text>(2E)-dodecenoyl-[ACP] + NADPH + H(+) = dodecanoyl-[ACP] + NADP(+)</text>
        <dbReference type="Rhea" id="RHEA:41880"/>
        <dbReference type="Rhea" id="RHEA-COMP:9643"/>
        <dbReference type="Rhea" id="RHEA-COMP:9644"/>
        <dbReference type="ChEBI" id="CHEBI:15378"/>
        <dbReference type="ChEBI" id="CHEBI:57783"/>
        <dbReference type="ChEBI" id="CHEBI:58349"/>
        <dbReference type="ChEBI" id="CHEBI:65264"/>
        <dbReference type="ChEBI" id="CHEBI:78472"/>
    </reaction>
    <physiologicalReaction direction="left-to-right" evidence="46">
        <dbReference type="Rhea" id="RHEA:41881"/>
    </physiologicalReaction>
</comment>
<evidence type="ECO:0000259" key="65">
    <source>
        <dbReference type="PROSITE" id="PS50075"/>
    </source>
</evidence>
<evidence type="ECO:0000256" key="57">
    <source>
        <dbReference type="ARBA" id="ARBA00049171"/>
    </source>
</evidence>
<evidence type="ECO:0000259" key="67">
    <source>
        <dbReference type="PROSITE" id="PS52019"/>
    </source>
</evidence>
<dbReference type="Gene3D" id="3.40.366.10">
    <property type="entry name" value="Malonyl-Coenzyme A Acyl Carrier Protein, domain 2"/>
    <property type="match status" value="1"/>
</dbReference>
<comment type="catalytic activity">
    <reaction evidence="59">
        <text>3-oxohexadecanoyl-[ACP] + NADPH + H(+) = (3R)-hydroxyhexadecanoyl-[ACP] + NADP(+)</text>
        <dbReference type="Rhea" id="RHEA:41904"/>
        <dbReference type="Rhea" id="RHEA-COMP:9649"/>
        <dbReference type="Rhea" id="RHEA-COMP:9650"/>
        <dbReference type="ChEBI" id="CHEBI:15378"/>
        <dbReference type="ChEBI" id="CHEBI:57783"/>
        <dbReference type="ChEBI" id="CHEBI:58349"/>
        <dbReference type="ChEBI" id="CHEBI:78478"/>
        <dbReference type="ChEBI" id="CHEBI:78480"/>
    </reaction>
    <physiologicalReaction direction="left-to-right" evidence="59">
        <dbReference type="Rhea" id="RHEA:41905"/>
    </physiologicalReaction>
</comment>
<evidence type="ECO:0000256" key="15">
    <source>
        <dbReference type="ARBA" id="ARBA00022857"/>
    </source>
</evidence>
<keyword evidence="14" id="KW-0276">Fatty acid metabolism</keyword>
<keyword evidence="13" id="KW-0378">Hydrolase</keyword>
<dbReference type="PANTHER" id="PTHR43775">
    <property type="entry name" value="FATTY ACID SYNTHASE"/>
    <property type="match status" value="1"/>
</dbReference>
<comment type="catalytic activity">
    <reaction evidence="49">
        <text>a fatty acyl-[ACP] + malonyl-[ACP] + H(+) = a 3-oxoacyl-[ACP] + holo-[ACP] + CO2</text>
        <dbReference type="Rhea" id="RHEA:22836"/>
        <dbReference type="Rhea" id="RHEA-COMP:9623"/>
        <dbReference type="Rhea" id="RHEA-COMP:9685"/>
        <dbReference type="Rhea" id="RHEA-COMP:9916"/>
        <dbReference type="Rhea" id="RHEA-COMP:14125"/>
        <dbReference type="ChEBI" id="CHEBI:15378"/>
        <dbReference type="ChEBI" id="CHEBI:16526"/>
        <dbReference type="ChEBI" id="CHEBI:64479"/>
        <dbReference type="ChEBI" id="CHEBI:78449"/>
        <dbReference type="ChEBI" id="CHEBI:78776"/>
        <dbReference type="ChEBI" id="CHEBI:138651"/>
        <dbReference type="EC" id="2.3.1.41"/>
    </reaction>
    <physiologicalReaction direction="left-to-right" evidence="49">
        <dbReference type="Rhea" id="RHEA:22837"/>
    </physiologicalReaction>
</comment>
<evidence type="ECO:0000256" key="50">
    <source>
        <dbReference type="ARBA" id="ARBA00048571"/>
    </source>
</evidence>
<evidence type="ECO:0000256" key="33">
    <source>
        <dbReference type="ARBA" id="ARBA00044883"/>
    </source>
</evidence>
<dbReference type="Pfam" id="PF21149">
    <property type="entry name" value="FAS_pseudo-KR"/>
    <property type="match status" value="1"/>
</dbReference>
<keyword evidence="11" id="KW-0808">Transferase</keyword>
<dbReference type="InterPro" id="IPR013968">
    <property type="entry name" value="PKS_KR"/>
</dbReference>
<dbReference type="Pfam" id="PF21089">
    <property type="entry name" value="PKS_DH_N"/>
    <property type="match status" value="1"/>
</dbReference>
<dbReference type="EC" id="3.1.2.14" evidence="3"/>
<feature type="domain" description="PKS/mFAS DH" evidence="67">
    <location>
        <begin position="839"/>
        <end position="1116"/>
    </location>
</feature>
<dbReference type="InterPro" id="IPR057326">
    <property type="entry name" value="KR_dom"/>
</dbReference>
<evidence type="ECO:0000256" key="10">
    <source>
        <dbReference type="ARBA" id="ARBA00022553"/>
    </source>
</evidence>
<comment type="catalytic activity">
    <reaction evidence="50">
        <text>3-oxohexanoyl-[ACP] + NADPH + H(+) = (3R)-hydroxyhexanoyl-[ACP] + NADP(+)</text>
        <dbReference type="Rhea" id="RHEA:41824"/>
        <dbReference type="Rhea" id="RHEA-COMP:9629"/>
        <dbReference type="Rhea" id="RHEA-COMP:9630"/>
        <dbReference type="ChEBI" id="CHEBI:15378"/>
        <dbReference type="ChEBI" id="CHEBI:57783"/>
        <dbReference type="ChEBI" id="CHEBI:58349"/>
        <dbReference type="ChEBI" id="CHEBI:78456"/>
        <dbReference type="ChEBI" id="CHEBI:78457"/>
    </reaction>
    <physiologicalReaction direction="left-to-right" evidence="50">
        <dbReference type="Rhea" id="RHEA:41825"/>
    </physiologicalReaction>
</comment>
<dbReference type="GO" id="GO:0004313">
    <property type="term" value="F:[acyl-carrier-protein] S-acetyltransferase activity"/>
    <property type="evidence" value="ECO:0007669"/>
    <property type="project" value="UniProtKB-EC"/>
</dbReference>
<dbReference type="SUPFAM" id="SSF55048">
    <property type="entry name" value="Probable ACP-binding domain of malonyl-CoA ACP transacylase"/>
    <property type="match status" value="1"/>
</dbReference>
<dbReference type="InterPro" id="IPR036736">
    <property type="entry name" value="ACP-like_sf"/>
</dbReference>
<dbReference type="InterPro" id="IPR014031">
    <property type="entry name" value="Ketoacyl_synth_C"/>
</dbReference>
<dbReference type="SUPFAM" id="SSF52151">
    <property type="entry name" value="FabD/lysophospholipase-like"/>
    <property type="match status" value="1"/>
</dbReference>
<evidence type="ECO:0000256" key="45">
    <source>
        <dbReference type="ARBA" id="ARBA00048051"/>
    </source>
</evidence>
<dbReference type="InterPro" id="IPR001031">
    <property type="entry name" value="Thioesterase"/>
</dbReference>
<comment type="catalytic activity">
    <reaction evidence="25">
        <text>(3R)-hydroxyhexanoyl-[ACP] = (2E)-hexenoyl-[ACP] + H2O</text>
        <dbReference type="Rhea" id="RHEA:41828"/>
        <dbReference type="Rhea" id="RHEA-COMP:9630"/>
        <dbReference type="Rhea" id="RHEA-COMP:9631"/>
        <dbReference type="ChEBI" id="CHEBI:15377"/>
        <dbReference type="ChEBI" id="CHEBI:78457"/>
        <dbReference type="ChEBI" id="CHEBI:78458"/>
    </reaction>
    <physiologicalReaction direction="left-to-right" evidence="25">
        <dbReference type="Rhea" id="RHEA:41829"/>
    </physiologicalReaction>
</comment>
<evidence type="ECO:0000256" key="19">
    <source>
        <dbReference type="ARBA" id="ARBA00023027"/>
    </source>
</evidence>
<dbReference type="InterPro" id="IPR016035">
    <property type="entry name" value="Acyl_Trfase/lysoPLipase"/>
</dbReference>
<evidence type="ECO:0000256" key="30">
    <source>
        <dbReference type="ARBA" id="ARBA00023401"/>
    </source>
</evidence>
<evidence type="ECO:0000256" key="20">
    <source>
        <dbReference type="ARBA" id="ARBA00023098"/>
    </source>
</evidence>
<comment type="catalytic activity">
    <reaction evidence="37">
        <text>3-oxodecanoyl-[ACP] + NADPH + H(+) = (3R)-hydroxydecanoyl-[ACP] + NADP(+)</text>
        <dbReference type="Rhea" id="RHEA:41856"/>
        <dbReference type="Rhea" id="RHEA-COMP:9637"/>
        <dbReference type="Rhea" id="RHEA-COMP:9638"/>
        <dbReference type="ChEBI" id="CHEBI:15378"/>
        <dbReference type="ChEBI" id="CHEBI:57783"/>
        <dbReference type="ChEBI" id="CHEBI:58349"/>
        <dbReference type="ChEBI" id="CHEBI:78464"/>
        <dbReference type="ChEBI" id="CHEBI:78466"/>
    </reaction>
    <physiologicalReaction direction="left-to-right" evidence="37">
        <dbReference type="Rhea" id="RHEA:41857"/>
    </physiologicalReaction>
</comment>
<comment type="catalytic activity">
    <reaction evidence="47">
        <text>tetradecanoyl-[ACP] + H2O = tetradecanoate + holo-[ACP] + H(+)</text>
        <dbReference type="Rhea" id="RHEA:30123"/>
        <dbReference type="Rhea" id="RHEA-COMP:9648"/>
        <dbReference type="Rhea" id="RHEA-COMP:9685"/>
        <dbReference type="ChEBI" id="CHEBI:15377"/>
        <dbReference type="ChEBI" id="CHEBI:15378"/>
        <dbReference type="ChEBI" id="CHEBI:30807"/>
        <dbReference type="ChEBI" id="CHEBI:64479"/>
        <dbReference type="ChEBI" id="CHEBI:78477"/>
        <dbReference type="EC" id="3.1.2.14"/>
    </reaction>
    <physiologicalReaction direction="left-to-right" evidence="47">
        <dbReference type="Rhea" id="RHEA:30124"/>
    </physiologicalReaction>
</comment>
<comment type="catalytic activity">
    <reaction evidence="54">
        <text>3-oxotetradecanoyl-[ACP] + NADPH + H(+) = (3R)-hydroxytetradecanoyl-[ACP] + NADP(+)</text>
        <dbReference type="Rhea" id="RHEA:41888"/>
        <dbReference type="Rhea" id="RHEA-COMP:9645"/>
        <dbReference type="Rhea" id="RHEA-COMP:9646"/>
        <dbReference type="ChEBI" id="CHEBI:15378"/>
        <dbReference type="ChEBI" id="CHEBI:57783"/>
        <dbReference type="ChEBI" id="CHEBI:58349"/>
        <dbReference type="ChEBI" id="CHEBI:78473"/>
        <dbReference type="ChEBI" id="CHEBI:78474"/>
    </reaction>
    <physiologicalReaction direction="left-to-right" evidence="54">
        <dbReference type="Rhea" id="RHEA:41889"/>
    </physiologicalReaction>
</comment>
<dbReference type="InterPro" id="IPR049552">
    <property type="entry name" value="PKS_DH_N"/>
</dbReference>
<evidence type="ECO:0000256" key="54">
    <source>
        <dbReference type="ARBA" id="ARBA00048935"/>
    </source>
</evidence>
<comment type="catalytic activity">
    <reaction evidence="27">
        <text>a (3R)-hydroxyacyl-[ACP] = a (2E)-enoyl-[ACP] + H2O</text>
        <dbReference type="Rhea" id="RHEA:13097"/>
        <dbReference type="Rhea" id="RHEA-COMP:9925"/>
        <dbReference type="Rhea" id="RHEA-COMP:9945"/>
        <dbReference type="ChEBI" id="CHEBI:15377"/>
        <dbReference type="ChEBI" id="CHEBI:78784"/>
        <dbReference type="ChEBI" id="CHEBI:78827"/>
        <dbReference type="EC" id="4.2.1.59"/>
    </reaction>
    <physiologicalReaction direction="left-to-right" evidence="27">
        <dbReference type="Rhea" id="RHEA:13098"/>
    </physiologicalReaction>
</comment>
<dbReference type="KEGG" id="dvv:114335081"/>
<comment type="catalytic activity">
    <reaction evidence="35">
        <text>hexanoyl-[ACP] + malonyl-[ACP] + H(+) = 3-oxooctanoyl-[ACP] + holo-[ACP] + CO2</text>
        <dbReference type="Rhea" id="RHEA:41836"/>
        <dbReference type="Rhea" id="RHEA-COMP:9623"/>
        <dbReference type="Rhea" id="RHEA-COMP:9632"/>
        <dbReference type="Rhea" id="RHEA-COMP:9633"/>
        <dbReference type="Rhea" id="RHEA-COMP:9685"/>
        <dbReference type="ChEBI" id="CHEBI:15378"/>
        <dbReference type="ChEBI" id="CHEBI:16526"/>
        <dbReference type="ChEBI" id="CHEBI:64479"/>
        <dbReference type="ChEBI" id="CHEBI:78449"/>
        <dbReference type="ChEBI" id="CHEBI:78459"/>
        <dbReference type="ChEBI" id="CHEBI:78460"/>
    </reaction>
    <physiologicalReaction direction="left-to-right" evidence="35">
        <dbReference type="Rhea" id="RHEA:41837"/>
    </physiologicalReaction>
</comment>
<dbReference type="SUPFAM" id="SSF53901">
    <property type="entry name" value="Thiolase-like"/>
    <property type="match status" value="1"/>
</dbReference>
<evidence type="ECO:0000256" key="58">
    <source>
        <dbReference type="ARBA" id="ARBA00049263"/>
    </source>
</evidence>
<comment type="catalytic activity">
    <reaction evidence="60">
        <text>3-oxooctanoyl-[ACP] + NADPH + H(+) = (3R)-hydroxyoctanoyl-[ACP] + NADP(+)</text>
        <dbReference type="Rhea" id="RHEA:41840"/>
        <dbReference type="Rhea" id="RHEA-COMP:9633"/>
        <dbReference type="Rhea" id="RHEA-COMP:9634"/>
        <dbReference type="ChEBI" id="CHEBI:15378"/>
        <dbReference type="ChEBI" id="CHEBI:57783"/>
        <dbReference type="ChEBI" id="CHEBI:58349"/>
        <dbReference type="ChEBI" id="CHEBI:78460"/>
        <dbReference type="ChEBI" id="CHEBI:78461"/>
    </reaction>
    <physiologicalReaction direction="left-to-right" evidence="60">
        <dbReference type="Rhea" id="RHEA:41841"/>
    </physiologicalReaction>
</comment>
<name>A0A6P7FWW4_DIAVI</name>
<keyword evidence="22" id="KW-0511">Multifunctional enzyme</keyword>
<evidence type="ECO:0000256" key="13">
    <source>
        <dbReference type="ARBA" id="ARBA00022801"/>
    </source>
</evidence>
<keyword evidence="9" id="KW-0444">Lipid biosynthesis</keyword>
<dbReference type="Gene3D" id="3.90.180.10">
    <property type="entry name" value="Medium-chain alcohol dehydrogenases, catalytic domain"/>
    <property type="match status" value="1"/>
</dbReference>
<evidence type="ECO:0000256" key="25">
    <source>
        <dbReference type="ARBA" id="ARBA00023373"/>
    </source>
</evidence>
<comment type="catalytic activity">
    <reaction evidence="51">
        <text>a 2,3-saturated acyl-[ACP] + NADP(+) = a (2E)-enoyl-[ACP] + NADPH + H(+)</text>
        <dbReference type="Rhea" id="RHEA:22564"/>
        <dbReference type="Rhea" id="RHEA-COMP:9925"/>
        <dbReference type="Rhea" id="RHEA-COMP:9926"/>
        <dbReference type="ChEBI" id="CHEBI:15378"/>
        <dbReference type="ChEBI" id="CHEBI:57783"/>
        <dbReference type="ChEBI" id="CHEBI:58349"/>
        <dbReference type="ChEBI" id="CHEBI:78784"/>
        <dbReference type="ChEBI" id="CHEBI:78785"/>
        <dbReference type="EC" id="1.3.1.39"/>
    </reaction>
    <physiologicalReaction direction="right-to-left" evidence="51">
        <dbReference type="Rhea" id="RHEA:22566"/>
    </physiologicalReaction>
</comment>
<comment type="catalytic activity">
    <reaction evidence="53">
        <text>hexadecanoyl-[ACP] + H2O = hexadecanoate + holo-[ACP] + H(+)</text>
        <dbReference type="Rhea" id="RHEA:41932"/>
        <dbReference type="Rhea" id="RHEA-COMP:9652"/>
        <dbReference type="Rhea" id="RHEA-COMP:9685"/>
        <dbReference type="ChEBI" id="CHEBI:7896"/>
        <dbReference type="ChEBI" id="CHEBI:15377"/>
        <dbReference type="ChEBI" id="CHEBI:15378"/>
        <dbReference type="ChEBI" id="CHEBI:64479"/>
        <dbReference type="ChEBI" id="CHEBI:78483"/>
        <dbReference type="EC" id="3.1.2.14"/>
    </reaction>
    <physiologicalReaction direction="left-to-right" evidence="53">
        <dbReference type="Rhea" id="RHEA:41933"/>
    </physiologicalReaction>
</comment>
<sequence length="2278" mass="256338">MESKEDIVIAGISGRFPECNNVEEFREALLQGKDLLTADDRRFPAGIKNLPKRSGKILDIDKFDATFFGLHPKQANFTDPRHRILLETVYEAIVDAGYNPDELRGSNTGVYIGLSLFTNFNEMISEDTNGYSILGSSLCSAANRISFCFDFTGPSYSLDTGCSGSLYAFTHAVDHLRSGEIEYAIVGGTHIGLSATESEQYNNLNMLSPDGMCKVFSKNRNGFARSEAICAYFLQKAKGSRRIYATVVGAKANTNGYNEDGYTFPSVEGQYRLLKELYTESKVSIDDVVYVELHGTGSKVGDIVECQSLVNMFGKNRKEPLLIGSVKSNMGHGEPTAGLAGITKVIIAMESGIIPANLHYDPIDETLPGLKEKRLKVVTSNTQYKEGIVGINAFGFGGANSHILLKPHTTYKSTSTVATPKPYRLVHVSGTTHEAVEYYLAKLNKNRSDEELLCLVDEIHKRNIQGHNYRGYAVLGDHSIQEIKKYKLEKRPIWFVYSGMGAHWPGMGKDLMHIEVFRTTINRCAQALKPYGVDLIDVIMSGSPSALENLGNCFSAIISISIALTDLLANLGIVPDYFIGHSLGEVGCAYANGDLTPEQAIMLAFAKYYACTKTKLPSGQMAVIGMSKHAVQKILPEDIFIACHNGKESVTITGPAESTKELVNKLQDKGIFARVVYTGNIAFHSKYLLDAPKHFKNFMEPILSNPKPRSKKWISSSVPDGKENETWANTNCAEYHTNNFLNRVCFDRVFEKVEPNAIVIEIGPHGIMQAVLKKELGPNNSLFSLLDKNLGNQEACLLSSIGKIFNAGVNPNLRKLYNGTTFPVKAGTKMIAPLVKWDHSVSWFVPYWKNNQSLGYLVTVNLNDAKYSYLKGHNIDGKIVMPAAAYLEMVWQAKANICLKETTELSVLLKNIKFHNMITLQDNENVEFVVTIIKESGNFEIFSGDLLVATGNICVLENGGENPKSFIKEINKQDTINLRKEDFYREAHLRRHLYYGKFQGIVECDLSGVQGKIEWMDNYVSFIDSMFQLSLLSECTRNLSIPTSIRRIELNPKLHIRDSNNKYLEVTRDPDLCITKCGGIEIQGLKFTQLPRKSIPDSNLLLEKFEFVAYDASQNKYYTLYTSLVIAMQIIKQNSNGLIKKLTIGELKDTEDSNLELTEKIKAVLKNQVMADIEFLITTPTQIKTMNAKFESIIVTIEMFEKIHSNILTKYIRDDGFILCIGSIKRENLFQHEIIFRTEHLCLVRRRKDFPSSYNTLNIRTDDFGWLNKLKKFIANKQQKTIFIFSQQEDHSGIIGLQKSLLAEVTIPEFKAVFTDKGADIFSVDDEFYRDQLRKGLAYNVLRNNKWGTYVHLPLEEIKLMRMENAEIRSRSSNTSTLLWMEKPIINLPKEQTMHVINIYYSTFNYKHVMQYSPYTFGYAGTKPNGTRVMGIASKERISIQIKNDVDFTWEVPKCWTLKQAATIPLHYITAYYVLMEKGKIGKNNSLLLQDGASGIGSAVIAIALSFRAIIFISVNSEEEKCTLIQLYPLLDPTKIATSSEAIQDIVLEQTKGRGVDLVINPVGGIFIENSLNCLTKQGKFIQLTNQNNFDEIKLDSNMMQKNFNIYCIDLNSIFEEDLYIKQKLKKLLEEGITYYKVVKPLPSLVFNATEIETGIGYSEKSKETVLIKLRGETSSKKEKLSVHPKVFFKPNKTYIIVGGLGGIGLELTSWLIKNGATKIVLNGRRDVWNGYQALCFKNWSQIKDVIVQVDLNDTTTIVGAENLVNAAYKLGPVGGVFNAAIVLQDANIMDQTQEKFEAVFKPKYISGRNMDSVTRKFCPQLDHFVVFSTVFAGRGNIGQTNYAMANSALERMCEKRRSECLPGLAIQWGPMEVGFLATTDVEQKNLFNLVPQQINSCLDTLERFMIQNVVVGSSLILAEASKLEGGKTTQKTLSSSIADILGITDIDSINKDLSLSRLGLDSLMLAEVKHTLYRYFELDMGTEEIRGLTFNDLINLHTDRDKSKTYVKSKDFPPPLLSKQPITQIKEIKGSSKTIFIIHPIEGYIHYLKPLANLLNATIFGVECTRESNFSTINENAQYFLKYIKEIQQRGPYYLCGYSYGVSLGLEIGLQLEKGGETVQLLAIDGAPDYSRKIFSNCGDLQQKICRLFPSLFKNVNLDTVKEIMEKFQKSEEYLPLIFKLISDESGIELEDVEYSGRHYLSRCHASFVYYPDDIFKGKLKLVRRIINLQDESEDYQLQKYCQQTVEIEKLNGDHLTILFGENLTILAKIVSDWFNI</sequence>
<comment type="catalytic activity">
    <reaction evidence="44">
        <text>acetyl-[ACP] + malonyl-[ACP] + H(+) = 3-oxobutanoyl-[ACP] + holo-[ACP] + CO2</text>
        <dbReference type="Rhea" id="RHEA:41800"/>
        <dbReference type="Rhea" id="RHEA-COMP:9621"/>
        <dbReference type="Rhea" id="RHEA-COMP:9623"/>
        <dbReference type="Rhea" id="RHEA-COMP:9625"/>
        <dbReference type="Rhea" id="RHEA-COMP:9685"/>
        <dbReference type="ChEBI" id="CHEBI:15378"/>
        <dbReference type="ChEBI" id="CHEBI:16526"/>
        <dbReference type="ChEBI" id="CHEBI:64479"/>
        <dbReference type="ChEBI" id="CHEBI:78446"/>
        <dbReference type="ChEBI" id="CHEBI:78449"/>
        <dbReference type="ChEBI" id="CHEBI:78450"/>
    </reaction>
    <physiologicalReaction direction="left-to-right" evidence="44">
        <dbReference type="Rhea" id="RHEA:41801"/>
    </physiologicalReaction>
</comment>
<comment type="catalytic activity">
    <reaction evidence="57">
        <text>(2E)-tetradecenoyl-[ACP] + NADPH + H(+) = tetradecanoyl-[ACP] + NADP(+)</text>
        <dbReference type="Rhea" id="RHEA:41896"/>
        <dbReference type="Rhea" id="RHEA-COMP:9647"/>
        <dbReference type="Rhea" id="RHEA-COMP:9648"/>
        <dbReference type="ChEBI" id="CHEBI:15378"/>
        <dbReference type="ChEBI" id="CHEBI:57783"/>
        <dbReference type="ChEBI" id="CHEBI:58349"/>
        <dbReference type="ChEBI" id="CHEBI:78475"/>
        <dbReference type="ChEBI" id="CHEBI:78477"/>
    </reaction>
    <physiologicalReaction direction="left-to-right" evidence="57">
        <dbReference type="Rhea" id="RHEA:41897"/>
    </physiologicalReaction>
</comment>
<gene>
    <name evidence="68 69" type="primary">LOC114335081</name>
</gene>
<evidence type="ECO:0000256" key="62">
    <source>
        <dbReference type="ARBA" id="ARBA00049521"/>
    </source>
</evidence>
<dbReference type="Pfam" id="PF00975">
    <property type="entry name" value="Thioesterase"/>
    <property type="match status" value="1"/>
</dbReference>
<comment type="catalytic activity">
    <reaction evidence="62">
        <text>(2E)-decenoyl-[ACP] + NADPH + H(+) = decanoyl-[ACP] + NADP(+)</text>
        <dbReference type="Rhea" id="RHEA:41864"/>
        <dbReference type="Rhea" id="RHEA-COMP:9639"/>
        <dbReference type="Rhea" id="RHEA-COMP:9640"/>
        <dbReference type="ChEBI" id="CHEBI:15378"/>
        <dbReference type="ChEBI" id="CHEBI:57783"/>
        <dbReference type="ChEBI" id="CHEBI:58349"/>
        <dbReference type="ChEBI" id="CHEBI:78467"/>
        <dbReference type="ChEBI" id="CHEBI:78468"/>
    </reaction>
    <physiologicalReaction direction="left-to-right" evidence="62">
        <dbReference type="Rhea" id="RHEA:41865"/>
    </physiologicalReaction>
</comment>
<dbReference type="InterPro" id="IPR049900">
    <property type="entry name" value="PKS_mFAS_DH"/>
</dbReference>
<comment type="catalytic activity">
    <reaction evidence="52">
        <text>holo-[ACP] + acetyl-CoA = acetyl-[ACP] + CoA</text>
        <dbReference type="Rhea" id="RHEA:41788"/>
        <dbReference type="Rhea" id="RHEA-COMP:9621"/>
        <dbReference type="Rhea" id="RHEA-COMP:9685"/>
        <dbReference type="ChEBI" id="CHEBI:57287"/>
        <dbReference type="ChEBI" id="CHEBI:57288"/>
        <dbReference type="ChEBI" id="CHEBI:64479"/>
        <dbReference type="ChEBI" id="CHEBI:78446"/>
        <dbReference type="EC" id="2.3.1.38"/>
    </reaction>
    <physiologicalReaction direction="left-to-right" evidence="52">
        <dbReference type="Rhea" id="RHEA:41789"/>
    </physiologicalReaction>
</comment>
<dbReference type="Gene3D" id="3.40.50.1820">
    <property type="entry name" value="alpha/beta hydrolase"/>
    <property type="match status" value="1"/>
</dbReference>
<accession>A0A6P7FWW4</accession>
<dbReference type="InterPro" id="IPR020843">
    <property type="entry name" value="ER"/>
</dbReference>
<feature type="domain" description="Ketosynthase family 3 (KS3)" evidence="66">
    <location>
        <begin position="4"/>
        <end position="407"/>
    </location>
</feature>
<feature type="region of interest" description="N-terminal hotdog fold" evidence="64">
    <location>
        <begin position="839"/>
        <end position="962"/>
    </location>
</feature>
<dbReference type="GO" id="GO:0004316">
    <property type="term" value="F:3-oxoacyl-[acyl-carrier-protein] reductase (NADPH) activity"/>
    <property type="evidence" value="ECO:0007669"/>
    <property type="project" value="UniProtKB-EC"/>
</dbReference>
<comment type="catalytic activity">
    <reaction evidence="28">
        <text>(3R)-hydroxytetradecanoyl-[ACP] = (2E)-tetradecenoyl-[ACP] + H2O</text>
        <dbReference type="Rhea" id="RHEA:41892"/>
        <dbReference type="Rhea" id="RHEA-COMP:9646"/>
        <dbReference type="Rhea" id="RHEA-COMP:9647"/>
        <dbReference type="ChEBI" id="CHEBI:15377"/>
        <dbReference type="ChEBI" id="CHEBI:78474"/>
        <dbReference type="ChEBI" id="CHEBI:78475"/>
    </reaction>
    <physiologicalReaction direction="left-to-right" evidence="28">
        <dbReference type="Rhea" id="RHEA:41893"/>
    </physiologicalReaction>
</comment>
<keyword evidence="17" id="KW-0007">Acetylation</keyword>
<evidence type="ECO:0000256" key="32">
    <source>
        <dbReference type="ARBA" id="ARBA00023442"/>
    </source>
</evidence>
<dbReference type="SMART" id="SM00829">
    <property type="entry name" value="PKS_ER"/>
    <property type="match status" value="1"/>
</dbReference>
<dbReference type="RefSeq" id="XP_028141037.1">
    <property type="nucleotide sequence ID" value="XM_028285236.1"/>
</dbReference>
<dbReference type="InterPro" id="IPR036291">
    <property type="entry name" value="NAD(P)-bd_dom_sf"/>
</dbReference>
<evidence type="ECO:0000256" key="3">
    <source>
        <dbReference type="ARBA" id="ARBA00012480"/>
    </source>
</evidence>
<dbReference type="InterPro" id="IPR016039">
    <property type="entry name" value="Thiolase-like"/>
</dbReference>
<evidence type="ECO:0000256" key="31">
    <source>
        <dbReference type="ARBA" id="ARBA00023402"/>
    </source>
</evidence>
<comment type="catalytic activity">
    <reaction evidence="29">
        <text>(3R)-hydroxyoctadecanoyl-[ACP] = (2E)-octadecenoyl-[ACP] + H2O</text>
        <dbReference type="Rhea" id="RHEA:41924"/>
        <dbReference type="Rhea" id="RHEA-COMP:9654"/>
        <dbReference type="Rhea" id="RHEA-COMP:9655"/>
        <dbReference type="ChEBI" id="CHEBI:15377"/>
        <dbReference type="ChEBI" id="CHEBI:78488"/>
        <dbReference type="ChEBI" id="CHEBI:78489"/>
    </reaction>
    <physiologicalReaction direction="left-to-right" evidence="29">
        <dbReference type="Rhea" id="RHEA:41925"/>
    </physiologicalReaction>
</comment>
<keyword evidence="10" id="KW-0597">Phosphoprotein</keyword>
<comment type="catalytic activity">
    <reaction evidence="45">
        <text>hexadecanoyl-[ACP] + malonyl-[ACP] + H(+) = 3-oxooctadecanoyl-[ACP] + holo-[ACP] + CO2</text>
        <dbReference type="Rhea" id="RHEA:41916"/>
        <dbReference type="Rhea" id="RHEA-COMP:9623"/>
        <dbReference type="Rhea" id="RHEA-COMP:9652"/>
        <dbReference type="Rhea" id="RHEA-COMP:9653"/>
        <dbReference type="Rhea" id="RHEA-COMP:9685"/>
        <dbReference type="ChEBI" id="CHEBI:15378"/>
        <dbReference type="ChEBI" id="CHEBI:16526"/>
        <dbReference type="ChEBI" id="CHEBI:64479"/>
        <dbReference type="ChEBI" id="CHEBI:78449"/>
        <dbReference type="ChEBI" id="CHEBI:78483"/>
        <dbReference type="ChEBI" id="CHEBI:78487"/>
    </reaction>
    <physiologicalReaction direction="left-to-right" evidence="45">
        <dbReference type="Rhea" id="RHEA:41917"/>
    </physiologicalReaction>
</comment>
<dbReference type="OrthoDB" id="6751572at2759"/>
<comment type="catalytic activity">
    <reaction evidence="55">
        <text>(2E)-octadecenoyl-[ACP] + NADPH + H(+) = octadecanoyl-[ACP] + NADP(+)</text>
        <dbReference type="Rhea" id="RHEA:41928"/>
        <dbReference type="Rhea" id="RHEA-COMP:9655"/>
        <dbReference type="Rhea" id="RHEA-COMP:9656"/>
        <dbReference type="ChEBI" id="CHEBI:15378"/>
        <dbReference type="ChEBI" id="CHEBI:57783"/>
        <dbReference type="ChEBI" id="CHEBI:58349"/>
        <dbReference type="ChEBI" id="CHEBI:78489"/>
        <dbReference type="ChEBI" id="CHEBI:78495"/>
    </reaction>
    <physiologicalReaction direction="left-to-right" evidence="55">
        <dbReference type="Rhea" id="RHEA:41929"/>
    </physiologicalReaction>
</comment>
<evidence type="ECO:0000256" key="17">
    <source>
        <dbReference type="ARBA" id="ARBA00022990"/>
    </source>
</evidence>
<evidence type="ECO:0000256" key="49">
    <source>
        <dbReference type="ARBA" id="ARBA00048506"/>
    </source>
</evidence>
<comment type="catalytic activity">
    <reaction evidence="31">
        <text>(3R)-hydroxybutanoyl-[ACP] = (2E)-butenoyl-[ACP] + H2O</text>
        <dbReference type="Rhea" id="RHEA:41808"/>
        <dbReference type="Rhea" id="RHEA-COMP:9626"/>
        <dbReference type="Rhea" id="RHEA-COMP:9627"/>
        <dbReference type="ChEBI" id="CHEBI:15377"/>
        <dbReference type="ChEBI" id="CHEBI:78451"/>
        <dbReference type="ChEBI" id="CHEBI:78453"/>
    </reaction>
    <physiologicalReaction direction="left-to-right" evidence="31">
        <dbReference type="Rhea" id="RHEA:41809"/>
    </physiologicalReaction>
</comment>
<dbReference type="InterPro" id="IPR001227">
    <property type="entry name" value="Ac_transferase_dom_sf"/>
</dbReference>
<dbReference type="InterPro" id="IPR050091">
    <property type="entry name" value="PKS_NRPS_Biosynth_Enz"/>
</dbReference>
<dbReference type="Gene3D" id="3.10.129.110">
    <property type="entry name" value="Polyketide synthase dehydratase"/>
    <property type="match status" value="1"/>
</dbReference>
<comment type="catalytic activity">
    <reaction evidence="58">
        <text>3-oxododecanoyl-[ACP] + NADPH + H(+) = (3R)-hydroxydodecanoyl-[ACP] + NADP(+)</text>
        <dbReference type="Rhea" id="RHEA:41872"/>
        <dbReference type="Rhea" id="RHEA-COMP:9641"/>
        <dbReference type="Rhea" id="RHEA-COMP:9642"/>
        <dbReference type="ChEBI" id="CHEBI:15378"/>
        <dbReference type="ChEBI" id="CHEBI:57783"/>
        <dbReference type="ChEBI" id="CHEBI:58349"/>
        <dbReference type="ChEBI" id="CHEBI:78469"/>
        <dbReference type="ChEBI" id="CHEBI:78470"/>
    </reaction>
    <physiologicalReaction direction="left-to-right" evidence="58">
        <dbReference type="Rhea" id="RHEA:41873"/>
    </physiologicalReaction>
</comment>
<dbReference type="InterPro" id="IPR032821">
    <property type="entry name" value="PKS_assoc"/>
</dbReference>
<dbReference type="PROSITE" id="PS52019">
    <property type="entry name" value="PKS_MFAS_DH"/>
    <property type="match status" value="1"/>
</dbReference>
<evidence type="ECO:0000313" key="69">
    <source>
        <dbReference type="RefSeq" id="XP_028141039.1"/>
    </source>
</evidence>
<dbReference type="GO" id="GO:0006633">
    <property type="term" value="P:fatty acid biosynthetic process"/>
    <property type="evidence" value="ECO:0007669"/>
    <property type="project" value="UniProtKB-UniPathway"/>
</dbReference>
<dbReference type="InterPro" id="IPR013149">
    <property type="entry name" value="ADH-like_C"/>
</dbReference>
<dbReference type="InterPro" id="IPR049391">
    <property type="entry name" value="FAS_pseudo-KR"/>
</dbReference>
<dbReference type="GO" id="GO:0019171">
    <property type="term" value="F:(3R)-hydroxyacyl-[acyl-carrier-protein] dehydratase activity"/>
    <property type="evidence" value="ECO:0007669"/>
    <property type="project" value="UniProtKB-EC"/>
</dbReference>
<keyword evidence="15" id="KW-0521">NADP</keyword>
<dbReference type="EC" id="2.3.1.85" evidence="4"/>
<evidence type="ECO:0000256" key="35">
    <source>
        <dbReference type="ARBA" id="ARBA00047394"/>
    </source>
</evidence>
<keyword evidence="20" id="KW-0443">Lipid metabolism</keyword>
<evidence type="ECO:0000256" key="28">
    <source>
        <dbReference type="ARBA" id="ARBA00023398"/>
    </source>
</evidence>
<evidence type="ECO:0000256" key="16">
    <source>
        <dbReference type="ARBA" id="ARBA00022898"/>
    </source>
</evidence>
<evidence type="ECO:0000256" key="42">
    <source>
        <dbReference type="ARBA" id="ARBA00047897"/>
    </source>
</evidence>
<comment type="catalytic activity">
    <reaction evidence="42">
        <text>(2E)-hexenoyl-[ACP] + NADPH + H(+) = hexanoyl-[ACP] + NADP(+)</text>
        <dbReference type="Rhea" id="RHEA:41832"/>
        <dbReference type="Rhea" id="RHEA-COMP:9631"/>
        <dbReference type="Rhea" id="RHEA-COMP:9632"/>
        <dbReference type="ChEBI" id="CHEBI:15378"/>
        <dbReference type="ChEBI" id="CHEBI:57783"/>
        <dbReference type="ChEBI" id="CHEBI:58349"/>
        <dbReference type="ChEBI" id="CHEBI:78458"/>
        <dbReference type="ChEBI" id="CHEBI:78459"/>
    </reaction>
    <physiologicalReaction direction="left-to-right" evidence="42">
        <dbReference type="Rhea" id="RHEA:41833"/>
    </physiologicalReaction>
</comment>
<dbReference type="SUPFAM" id="SSF47336">
    <property type="entry name" value="ACP-like"/>
    <property type="match status" value="1"/>
</dbReference>
<dbReference type="SUPFAM" id="SSF53474">
    <property type="entry name" value="alpha/beta-Hydrolases"/>
    <property type="match status" value="1"/>
</dbReference>
<feature type="active site" description="Proton acceptor; for dehydratase activity" evidence="64">
    <location>
        <position position="873"/>
    </location>
</feature>
<evidence type="ECO:0000256" key="39">
    <source>
        <dbReference type="ARBA" id="ARBA00047500"/>
    </source>
</evidence>
<comment type="catalytic activity">
    <reaction evidence="41">
        <text>(2E)-hexadecenoyl-[ACP] + NADPH + H(+) = hexadecanoyl-[ACP] + NADP(+)</text>
        <dbReference type="Rhea" id="RHEA:41912"/>
        <dbReference type="Rhea" id="RHEA-COMP:9651"/>
        <dbReference type="Rhea" id="RHEA-COMP:9652"/>
        <dbReference type="ChEBI" id="CHEBI:15378"/>
        <dbReference type="ChEBI" id="CHEBI:57783"/>
        <dbReference type="ChEBI" id="CHEBI:58349"/>
        <dbReference type="ChEBI" id="CHEBI:78481"/>
        <dbReference type="ChEBI" id="CHEBI:78483"/>
    </reaction>
    <physiologicalReaction direction="left-to-right" evidence="41">
        <dbReference type="Rhea" id="RHEA:41913"/>
    </physiologicalReaction>
</comment>
<dbReference type="GO" id="GO:0004315">
    <property type="term" value="F:3-oxoacyl-[acyl-carrier-protein] synthase activity"/>
    <property type="evidence" value="ECO:0007669"/>
    <property type="project" value="UniProtKB-EC"/>
</dbReference>
<dbReference type="InterPro" id="IPR042104">
    <property type="entry name" value="PKS_dehydratase_sf"/>
</dbReference>
<evidence type="ECO:0000256" key="40">
    <source>
        <dbReference type="ARBA" id="ARBA00047578"/>
    </source>
</evidence>
<evidence type="ECO:0000256" key="22">
    <source>
        <dbReference type="ARBA" id="ARBA00023268"/>
    </source>
</evidence>
<dbReference type="EC" id="1.3.1.39" evidence="2"/>
<evidence type="ECO:0000256" key="41">
    <source>
        <dbReference type="ARBA" id="ARBA00047810"/>
    </source>
</evidence>
<evidence type="ECO:0000256" key="27">
    <source>
        <dbReference type="ARBA" id="ARBA00023394"/>
    </source>
</evidence>
<dbReference type="Pfam" id="PF00109">
    <property type="entry name" value="ketoacyl-synt"/>
    <property type="match status" value="1"/>
</dbReference>
<comment type="catalytic activity">
    <reaction evidence="23">
        <text>(3R)-hydroxyoctanoyl-[ACP] = (2E)-octenoyl-[ACP] + H2O</text>
        <dbReference type="Rhea" id="RHEA:41844"/>
        <dbReference type="Rhea" id="RHEA-COMP:9634"/>
        <dbReference type="Rhea" id="RHEA-COMP:9635"/>
        <dbReference type="ChEBI" id="CHEBI:15377"/>
        <dbReference type="ChEBI" id="CHEBI:78461"/>
        <dbReference type="ChEBI" id="CHEBI:78462"/>
    </reaction>
    <physiologicalReaction direction="left-to-right" evidence="23">
        <dbReference type="Rhea" id="RHEA:41845"/>
    </physiologicalReaction>
</comment>
<evidence type="ECO:0000256" key="12">
    <source>
        <dbReference type="ARBA" id="ARBA00022799"/>
    </source>
</evidence>
<dbReference type="GO" id="GO:0004312">
    <property type="term" value="F:fatty acid synthase activity"/>
    <property type="evidence" value="ECO:0007669"/>
    <property type="project" value="UniProtKB-EC"/>
</dbReference>
<comment type="catalytic activity">
    <reaction evidence="56">
        <text>decanoyl-[ACP] + malonyl-[ACP] + H(+) = 3-oxododecanoyl-[ACP] + holo-[ACP] + CO2</text>
        <dbReference type="Rhea" id="RHEA:41868"/>
        <dbReference type="Rhea" id="RHEA-COMP:9623"/>
        <dbReference type="Rhea" id="RHEA-COMP:9640"/>
        <dbReference type="Rhea" id="RHEA-COMP:9641"/>
        <dbReference type="Rhea" id="RHEA-COMP:9685"/>
        <dbReference type="ChEBI" id="CHEBI:15378"/>
        <dbReference type="ChEBI" id="CHEBI:16526"/>
        <dbReference type="ChEBI" id="CHEBI:64479"/>
        <dbReference type="ChEBI" id="CHEBI:78449"/>
        <dbReference type="ChEBI" id="CHEBI:78468"/>
        <dbReference type="ChEBI" id="CHEBI:78469"/>
    </reaction>
    <physiologicalReaction direction="left-to-right" evidence="56">
        <dbReference type="Rhea" id="RHEA:41869"/>
    </physiologicalReaction>
</comment>
<dbReference type="CDD" id="cd05195">
    <property type="entry name" value="enoyl_red"/>
    <property type="match status" value="1"/>
</dbReference>
<feature type="active site" description="Proton donor; for dehydratase activity" evidence="64">
    <location>
        <position position="1024"/>
    </location>
</feature>
<keyword evidence="16" id="KW-0663">Pyridoxal phosphate</keyword>
<evidence type="ECO:0000256" key="34">
    <source>
        <dbReference type="ARBA" id="ARBA00047300"/>
    </source>
</evidence>
<evidence type="ECO:0000256" key="61">
    <source>
        <dbReference type="ARBA" id="ARBA00049449"/>
    </source>
</evidence>
<evidence type="ECO:0000256" key="29">
    <source>
        <dbReference type="ARBA" id="ARBA00023399"/>
    </source>
</evidence>
<evidence type="ECO:0000256" key="55">
    <source>
        <dbReference type="ARBA" id="ARBA00049019"/>
    </source>
</evidence>
<dbReference type="SMART" id="SM00825">
    <property type="entry name" value="PKS_KS"/>
    <property type="match status" value="1"/>
</dbReference>
<evidence type="ECO:0000256" key="23">
    <source>
        <dbReference type="ARBA" id="ARBA00023332"/>
    </source>
</evidence>
<comment type="catalytic activity">
    <reaction evidence="33">
        <text>acetyl-CoA + n malonyl-CoA + 2n NADPH + 2n H(+) = a long-chain fatty acid + (n+1) CoA + n CO2 + 2n NADP(+).</text>
        <dbReference type="EC" id="2.3.1.85"/>
    </reaction>
</comment>
<evidence type="ECO:0000256" key="37">
    <source>
        <dbReference type="ARBA" id="ARBA00047440"/>
    </source>
</evidence>
<dbReference type="Pfam" id="PF00107">
    <property type="entry name" value="ADH_zinc_N"/>
    <property type="match status" value="1"/>
</dbReference>
<dbReference type="Gene3D" id="3.40.47.10">
    <property type="match status" value="1"/>
</dbReference>
<comment type="catalytic activity">
    <reaction evidence="40">
        <text>dodecanoyl-[ACP] + malonyl-[ACP] + H(+) = 3-oxotetradecanoyl-[ACP] + holo-[ACP] + CO2</text>
        <dbReference type="Rhea" id="RHEA:41884"/>
        <dbReference type="Rhea" id="RHEA-COMP:9623"/>
        <dbReference type="Rhea" id="RHEA-COMP:9644"/>
        <dbReference type="Rhea" id="RHEA-COMP:9645"/>
        <dbReference type="Rhea" id="RHEA-COMP:9685"/>
        <dbReference type="ChEBI" id="CHEBI:15378"/>
        <dbReference type="ChEBI" id="CHEBI:16526"/>
        <dbReference type="ChEBI" id="CHEBI:64479"/>
        <dbReference type="ChEBI" id="CHEBI:65264"/>
        <dbReference type="ChEBI" id="CHEBI:78449"/>
        <dbReference type="ChEBI" id="CHEBI:78473"/>
    </reaction>
    <physiologicalReaction direction="left-to-right" evidence="40">
        <dbReference type="Rhea" id="RHEA:41885"/>
    </physiologicalReaction>
</comment>
<comment type="catalytic activity">
    <reaction evidence="34">
        <text>3-oxooctadecanoyl-[ACP] + NADPH + H(+) = (3R)-hydroxyoctadecanoyl-[ACP] + NADP(+)</text>
        <dbReference type="Rhea" id="RHEA:41920"/>
        <dbReference type="Rhea" id="RHEA-COMP:9653"/>
        <dbReference type="Rhea" id="RHEA-COMP:9654"/>
        <dbReference type="ChEBI" id="CHEBI:15378"/>
        <dbReference type="ChEBI" id="CHEBI:57783"/>
        <dbReference type="ChEBI" id="CHEBI:58349"/>
        <dbReference type="ChEBI" id="CHEBI:78487"/>
        <dbReference type="ChEBI" id="CHEBI:78488"/>
    </reaction>
    <physiologicalReaction direction="left-to-right" evidence="34">
        <dbReference type="Rhea" id="RHEA:41921"/>
    </physiologicalReaction>
</comment>
<comment type="catalytic activity">
    <reaction evidence="63">
        <text>octanoyl-[ACP] + malonyl-[ACP] + H(+) = 3-oxodecanoyl-[ACP] + holo-[ACP] + CO2</text>
        <dbReference type="Rhea" id="RHEA:41852"/>
        <dbReference type="Rhea" id="RHEA-COMP:9623"/>
        <dbReference type="Rhea" id="RHEA-COMP:9636"/>
        <dbReference type="Rhea" id="RHEA-COMP:9637"/>
        <dbReference type="Rhea" id="RHEA-COMP:9685"/>
        <dbReference type="ChEBI" id="CHEBI:15378"/>
        <dbReference type="ChEBI" id="CHEBI:16526"/>
        <dbReference type="ChEBI" id="CHEBI:64479"/>
        <dbReference type="ChEBI" id="CHEBI:78449"/>
        <dbReference type="ChEBI" id="CHEBI:78463"/>
        <dbReference type="ChEBI" id="CHEBI:78464"/>
    </reaction>
    <physiologicalReaction direction="left-to-right" evidence="63">
        <dbReference type="Rhea" id="RHEA:41853"/>
    </physiologicalReaction>
</comment>
<dbReference type="InterPro" id="IPR009081">
    <property type="entry name" value="PP-bd_ACP"/>
</dbReference>
<comment type="catalytic activity">
    <reaction evidence="36">
        <text>a (3R)-hydroxyacyl-[ACP] + NADP(+) = a 3-oxoacyl-[ACP] + NADPH + H(+)</text>
        <dbReference type="Rhea" id="RHEA:17397"/>
        <dbReference type="Rhea" id="RHEA-COMP:9916"/>
        <dbReference type="Rhea" id="RHEA-COMP:9945"/>
        <dbReference type="ChEBI" id="CHEBI:15378"/>
        <dbReference type="ChEBI" id="CHEBI:57783"/>
        <dbReference type="ChEBI" id="CHEBI:58349"/>
        <dbReference type="ChEBI" id="CHEBI:78776"/>
        <dbReference type="ChEBI" id="CHEBI:78827"/>
        <dbReference type="EC" id="1.1.1.100"/>
    </reaction>
    <physiologicalReaction direction="right-to-left" evidence="36">
        <dbReference type="Rhea" id="RHEA:17399"/>
    </physiologicalReaction>
</comment>
<evidence type="ECO:0000256" key="2">
    <source>
        <dbReference type="ARBA" id="ARBA00012004"/>
    </source>
</evidence>
<dbReference type="PANTHER" id="PTHR43775:SF7">
    <property type="entry name" value="FATTY ACID SYNTHASE"/>
    <property type="match status" value="1"/>
</dbReference>
<dbReference type="EC" id="1.1.1.100" evidence="5"/>
<dbReference type="Pfam" id="PF00550">
    <property type="entry name" value="PP-binding"/>
    <property type="match status" value="1"/>
</dbReference>
<evidence type="ECO:0000256" key="38">
    <source>
        <dbReference type="ARBA" id="ARBA00047451"/>
    </source>
</evidence>
<evidence type="ECO:0000256" key="18">
    <source>
        <dbReference type="ARBA" id="ARBA00023002"/>
    </source>
</evidence>
<evidence type="ECO:0000256" key="63">
    <source>
        <dbReference type="ARBA" id="ARBA00049533"/>
    </source>
</evidence>
<dbReference type="EC" id="2.3.1.41" evidence="6"/>
<proteinExistence type="predicted"/>
<evidence type="ECO:0000256" key="64">
    <source>
        <dbReference type="PROSITE-ProRule" id="PRU01363"/>
    </source>
</evidence>
<evidence type="ECO:0000256" key="44">
    <source>
        <dbReference type="ARBA" id="ARBA00047961"/>
    </source>
</evidence>
<reference evidence="68 69" key="1">
    <citation type="submission" date="2025-04" db="UniProtKB">
        <authorList>
            <consortium name="RefSeq"/>
        </authorList>
    </citation>
    <scope>IDENTIFICATION</scope>
    <source>
        <tissue evidence="68 69">Whole insect</tissue>
    </source>
</reference>
<dbReference type="SUPFAM" id="SSF51735">
    <property type="entry name" value="NAD(P)-binding Rossmann-fold domains"/>
    <property type="match status" value="2"/>
</dbReference>
<dbReference type="GO" id="GO:0141148">
    <property type="term" value="F:enoyl-[acyl-carrier-protein] reductase (NADPH) activity"/>
    <property type="evidence" value="ECO:0007669"/>
    <property type="project" value="UniProtKB-EC"/>
</dbReference>
<dbReference type="SMART" id="SM00822">
    <property type="entry name" value="PKS_KR"/>
    <property type="match status" value="1"/>
</dbReference>
<dbReference type="Gene3D" id="1.10.1200.10">
    <property type="entry name" value="ACP-like"/>
    <property type="match status" value="1"/>
</dbReference>
<dbReference type="PROSITE" id="PS50075">
    <property type="entry name" value="CARRIER"/>
    <property type="match status" value="1"/>
</dbReference>
<evidence type="ECO:0000256" key="60">
    <source>
        <dbReference type="ARBA" id="ARBA00049422"/>
    </source>
</evidence>
<evidence type="ECO:0000256" key="36">
    <source>
        <dbReference type="ARBA" id="ARBA00047400"/>
    </source>
</evidence>
<evidence type="ECO:0000256" key="6">
    <source>
        <dbReference type="ARBA" id="ARBA00013191"/>
    </source>
</evidence>
<dbReference type="Pfam" id="PF02801">
    <property type="entry name" value="Ketoacyl-synt_C"/>
    <property type="match status" value="1"/>
</dbReference>
<evidence type="ECO:0000256" key="51">
    <source>
        <dbReference type="ARBA" id="ARBA00048650"/>
    </source>
</evidence>
<comment type="catalytic activity">
    <reaction evidence="39">
        <text>(2E)-butenoyl-[ACP] + NADPH + H(+) = butanoyl-[ACP] + NADP(+)</text>
        <dbReference type="Rhea" id="RHEA:41812"/>
        <dbReference type="Rhea" id="RHEA-COMP:9627"/>
        <dbReference type="Rhea" id="RHEA-COMP:9628"/>
        <dbReference type="ChEBI" id="CHEBI:15378"/>
        <dbReference type="ChEBI" id="CHEBI:57783"/>
        <dbReference type="ChEBI" id="CHEBI:58349"/>
        <dbReference type="ChEBI" id="CHEBI:78453"/>
        <dbReference type="ChEBI" id="CHEBI:78454"/>
    </reaction>
    <physiologicalReaction direction="left-to-right" evidence="39">
        <dbReference type="Rhea" id="RHEA:41813"/>
    </physiologicalReaction>
</comment>
<keyword evidence="12" id="KW-0702">S-nitrosylation</keyword>
<protein>
    <recommendedName>
        <fullName evidence="7">Fatty acid synthase</fullName>
        <ecNumber evidence="5">1.1.1.100</ecNumber>
        <ecNumber evidence="2">1.3.1.39</ecNumber>
        <ecNumber evidence="6">2.3.1.41</ecNumber>
        <ecNumber evidence="4">2.3.1.85</ecNumber>
        <ecNumber evidence="3">3.1.2.14</ecNumber>
    </recommendedName>
</protein>
<evidence type="ECO:0000256" key="59">
    <source>
        <dbReference type="ARBA" id="ARBA00049414"/>
    </source>
</evidence>
<organism evidence="69">
    <name type="scientific">Diabrotica virgifera virgifera</name>
    <name type="common">western corn rootworm</name>
    <dbReference type="NCBI Taxonomy" id="50390"/>
    <lineage>
        <taxon>Eukaryota</taxon>
        <taxon>Metazoa</taxon>
        <taxon>Ecdysozoa</taxon>
        <taxon>Arthropoda</taxon>
        <taxon>Hexapoda</taxon>
        <taxon>Insecta</taxon>
        <taxon>Pterygota</taxon>
        <taxon>Neoptera</taxon>
        <taxon>Endopterygota</taxon>
        <taxon>Coleoptera</taxon>
        <taxon>Polyphaga</taxon>
        <taxon>Cucujiformia</taxon>
        <taxon>Chrysomeloidea</taxon>
        <taxon>Chrysomelidae</taxon>
        <taxon>Galerucinae</taxon>
        <taxon>Diabroticina</taxon>
        <taxon>Diabroticites</taxon>
        <taxon>Diabrotica</taxon>
    </lineage>
</organism>
<keyword evidence="19" id="KW-0520">NAD</keyword>
<dbReference type="InterPro" id="IPR014043">
    <property type="entry name" value="Acyl_transferase_dom"/>
</dbReference>
<comment type="catalytic activity">
    <reaction evidence="24">
        <text>(3R)-hydroxydodecanoyl-[ACP] = (2E)-dodecenoyl-[ACP] + H2O</text>
        <dbReference type="Rhea" id="RHEA:41876"/>
        <dbReference type="Rhea" id="RHEA-COMP:9642"/>
        <dbReference type="Rhea" id="RHEA-COMP:9643"/>
        <dbReference type="ChEBI" id="CHEBI:15377"/>
        <dbReference type="ChEBI" id="CHEBI:78470"/>
        <dbReference type="ChEBI" id="CHEBI:78472"/>
    </reaction>
    <physiologicalReaction direction="left-to-right" evidence="24">
        <dbReference type="Rhea" id="RHEA:41877"/>
    </physiologicalReaction>
</comment>
<keyword evidence="8" id="KW-0596">Phosphopantetheine</keyword>
<dbReference type="Pfam" id="PF16197">
    <property type="entry name" value="KAsynt_C_assoc"/>
    <property type="match status" value="1"/>
</dbReference>
<evidence type="ECO:0000256" key="48">
    <source>
        <dbReference type="ARBA" id="ARBA00048420"/>
    </source>
</evidence>
<evidence type="ECO:0000256" key="53">
    <source>
        <dbReference type="ARBA" id="ARBA00048704"/>
    </source>
</evidence>
<comment type="catalytic activity">
    <reaction evidence="48">
        <text>(2E)-octenoyl-[ACP] + NADPH + H(+) = octanoyl-[ACP] + NADP(+)</text>
        <dbReference type="Rhea" id="RHEA:41848"/>
        <dbReference type="Rhea" id="RHEA-COMP:9635"/>
        <dbReference type="Rhea" id="RHEA-COMP:9636"/>
        <dbReference type="ChEBI" id="CHEBI:15378"/>
        <dbReference type="ChEBI" id="CHEBI:57783"/>
        <dbReference type="ChEBI" id="CHEBI:58349"/>
        <dbReference type="ChEBI" id="CHEBI:78462"/>
        <dbReference type="ChEBI" id="CHEBI:78463"/>
    </reaction>
    <physiologicalReaction direction="left-to-right" evidence="48">
        <dbReference type="Rhea" id="RHEA:41849"/>
    </physiologicalReaction>
</comment>
<comment type="catalytic activity">
    <reaction evidence="30">
        <text>(3R)-hydroxyhexadecanoyl-[ACP] = (2E)-hexadecenoyl-[ACP] + H2O</text>
        <dbReference type="Rhea" id="RHEA:41908"/>
        <dbReference type="Rhea" id="RHEA-COMP:9650"/>
        <dbReference type="Rhea" id="RHEA-COMP:9651"/>
        <dbReference type="ChEBI" id="CHEBI:15377"/>
        <dbReference type="ChEBI" id="CHEBI:78480"/>
        <dbReference type="ChEBI" id="CHEBI:78481"/>
    </reaction>
    <physiologicalReaction direction="left-to-right" evidence="30">
        <dbReference type="Rhea" id="RHEA:41909"/>
    </physiologicalReaction>
</comment>
<evidence type="ECO:0000256" key="52">
    <source>
        <dbReference type="ARBA" id="ARBA00048691"/>
    </source>
</evidence>
<evidence type="ECO:0000256" key="14">
    <source>
        <dbReference type="ARBA" id="ARBA00022832"/>
    </source>
</evidence>
<evidence type="ECO:0000256" key="56">
    <source>
        <dbReference type="ARBA" id="ARBA00049109"/>
    </source>
</evidence>
<dbReference type="Pfam" id="PF08659">
    <property type="entry name" value="KR"/>
    <property type="match status" value="1"/>
</dbReference>
<comment type="function">
    <text evidence="32">Fatty acid synthetase is a multifunctional enzyme that catalyzes the de novo biosynthesis of long-chain saturated fatty acids starting from acetyl-CoA and malonyl-CoA in the presence of NADPH. This multifunctional protein contains 7 catalytic activities and a site for the binding of the prosthetic group 4'-phosphopantetheine of the acyl carrier protein ([ACP]) domain.</text>
</comment>
<dbReference type="UniPathway" id="UPA00094"/>
<dbReference type="InterPro" id="IPR016036">
    <property type="entry name" value="Malonyl_transacylase_ACP-bd"/>
</dbReference>
<keyword evidence="21" id="KW-0275">Fatty acid biosynthesis</keyword>
<evidence type="ECO:0000256" key="47">
    <source>
        <dbReference type="ARBA" id="ARBA00048289"/>
    </source>
</evidence>
<feature type="region of interest" description="C-terminal hotdog fold" evidence="64">
    <location>
        <begin position="975"/>
        <end position="1116"/>
    </location>
</feature>
<evidence type="ECO:0000256" key="46">
    <source>
        <dbReference type="ARBA" id="ARBA00048281"/>
    </source>
</evidence>
<evidence type="ECO:0000256" key="7">
    <source>
        <dbReference type="ARBA" id="ARBA00018769"/>
    </source>
</evidence>
<evidence type="ECO:0000256" key="4">
    <source>
        <dbReference type="ARBA" id="ARBA00012873"/>
    </source>
</evidence>
<evidence type="ECO:0000256" key="1">
    <source>
        <dbReference type="ARBA" id="ARBA00005189"/>
    </source>
</evidence>
<evidence type="ECO:0000256" key="21">
    <source>
        <dbReference type="ARBA" id="ARBA00023160"/>
    </source>
</evidence>
<dbReference type="SMART" id="SM00827">
    <property type="entry name" value="PKS_AT"/>
    <property type="match status" value="1"/>
</dbReference>
<dbReference type="PROSITE" id="PS52004">
    <property type="entry name" value="KS3_2"/>
    <property type="match status" value="1"/>
</dbReference>
<evidence type="ECO:0000256" key="43">
    <source>
        <dbReference type="ARBA" id="ARBA00047953"/>
    </source>
</evidence>
<evidence type="ECO:0000256" key="24">
    <source>
        <dbReference type="ARBA" id="ARBA00023351"/>
    </source>
</evidence>
<dbReference type="Pfam" id="PF00698">
    <property type="entry name" value="Acyl_transf_1"/>
    <property type="match status" value="1"/>
</dbReference>
<comment type="catalytic activity">
    <reaction evidence="38">
        <text>tetradecanoyl-[ACP] + malonyl-[ACP] + H(+) = 3-oxohexadecanoyl-[ACP] + holo-[ACP] + CO2</text>
        <dbReference type="Rhea" id="RHEA:41900"/>
        <dbReference type="Rhea" id="RHEA-COMP:9623"/>
        <dbReference type="Rhea" id="RHEA-COMP:9648"/>
        <dbReference type="Rhea" id="RHEA-COMP:9649"/>
        <dbReference type="Rhea" id="RHEA-COMP:9685"/>
        <dbReference type="ChEBI" id="CHEBI:15378"/>
        <dbReference type="ChEBI" id="CHEBI:16526"/>
        <dbReference type="ChEBI" id="CHEBI:64479"/>
        <dbReference type="ChEBI" id="CHEBI:78449"/>
        <dbReference type="ChEBI" id="CHEBI:78477"/>
        <dbReference type="ChEBI" id="CHEBI:78478"/>
    </reaction>
    <physiologicalReaction direction="left-to-right" evidence="38">
        <dbReference type="Rhea" id="RHEA:41901"/>
    </physiologicalReaction>
</comment>
<evidence type="ECO:0000259" key="66">
    <source>
        <dbReference type="PROSITE" id="PS52004"/>
    </source>
</evidence>
<comment type="catalytic activity">
    <reaction evidence="26">
        <text>(3R)-hydroxydecanoyl-[ACP] = (2E)-decenoyl-[ACP] + H2O</text>
        <dbReference type="Rhea" id="RHEA:41860"/>
        <dbReference type="Rhea" id="RHEA-COMP:9638"/>
        <dbReference type="Rhea" id="RHEA-COMP:9639"/>
        <dbReference type="ChEBI" id="CHEBI:15377"/>
        <dbReference type="ChEBI" id="CHEBI:78466"/>
        <dbReference type="ChEBI" id="CHEBI:78467"/>
    </reaction>
    <physiologicalReaction direction="left-to-right" evidence="26">
        <dbReference type="Rhea" id="RHEA:41861"/>
    </physiologicalReaction>
</comment>
<evidence type="ECO:0000256" key="8">
    <source>
        <dbReference type="ARBA" id="ARBA00022450"/>
    </source>
</evidence>
<dbReference type="Gene3D" id="3.40.50.720">
    <property type="entry name" value="NAD(P)-binding Rossmann-like Domain"/>
    <property type="match status" value="1"/>
</dbReference>
<comment type="pathway">
    <text evidence="1">Lipid metabolism.</text>
</comment>
<dbReference type="GO" id="GO:0016297">
    <property type="term" value="F:fatty acyl-[ACP] hydrolase activity"/>
    <property type="evidence" value="ECO:0007669"/>
    <property type="project" value="UniProtKB-EC"/>
</dbReference>
<dbReference type="RefSeq" id="XP_028141039.1">
    <property type="nucleotide sequence ID" value="XM_028285238.1"/>
</dbReference>
<dbReference type="CDD" id="cd00833">
    <property type="entry name" value="PKS"/>
    <property type="match status" value="1"/>
</dbReference>
<dbReference type="InterPro" id="IPR014030">
    <property type="entry name" value="Ketoacyl_synth_N"/>
</dbReference>
<evidence type="ECO:0000256" key="26">
    <source>
        <dbReference type="ARBA" id="ARBA00023388"/>
    </source>
</evidence>
<comment type="catalytic activity">
    <reaction evidence="43">
        <text>3-oxobutanoyl-[ACP] + NADPH + H(+) = (3R)-hydroxybutanoyl-[ACP] + NADP(+)</text>
        <dbReference type="Rhea" id="RHEA:41804"/>
        <dbReference type="Rhea" id="RHEA-COMP:9625"/>
        <dbReference type="Rhea" id="RHEA-COMP:9626"/>
        <dbReference type="ChEBI" id="CHEBI:15378"/>
        <dbReference type="ChEBI" id="CHEBI:57783"/>
        <dbReference type="ChEBI" id="CHEBI:58349"/>
        <dbReference type="ChEBI" id="CHEBI:78450"/>
        <dbReference type="ChEBI" id="CHEBI:78451"/>
    </reaction>
    <physiologicalReaction direction="left-to-right" evidence="43">
        <dbReference type="Rhea" id="RHEA:41805"/>
    </physiologicalReaction>
</comment>
<feature type="domain" description="Carrier" evidence="65">
    <location>
        <begin position="1928"/>
        <end position="2005"/>
    </location>
</feature>
<evidence type="ECO:0000256" key="9">
    <source>
        <dbReference type="ARBA" id="ARBA00022516"/>
    </source>
</evidence>
<comment type="catalytic activity">
    <reaction evidence="61">
        <text>butanoyl-[ACP] + malonyl-[ACP] + H(+) = 3-oxohexanoyl-[ACP] + holo-[ACP] + CO2</text>
        <dbReference type="Rhea" id="RHEA:41820"/>
        <dbReference type="Rhea" id="RHEA-COMP:9623"/>
        <dbReference type="Rhea" id="RHEA-COMP:9628"/>
        <dbReference type="Rhea" id="RHEA-COMP:9629"/>
        <dbReference type="Rhea" id="RHEA-COMP:9685"/>
        <dbReference type="ChEBI" id="CHEBI:15378"/>
        <dbReference type="ChEBI" id="CHEBI:16526"/>
        <dbReference type="ChEBI" id="CHEBI:64479"/>
        <dbReference type="ChEBI" id="CHEBI:78449"/>
        <dbReference type="ChEBI" id="CHEBI:78454"/>
        <dbReference type="ChEBI" id="CHEBI:78456"/>
    </reaction>
    <physiologicalReaction direction="left-to-right" evidence="61">
        <dbReference type="Rhea" id="RHEA:41821"/>
    </physiologicalReaction>
</comment>
<dbReference type="InterPro" id="IPR029058">
    <property type="entry name" value="AB_hydrolase_fold"/>
</dbReference>
<evidence type="ECO:0000256" key="11">
    <source>
        <dbReference type="ARBA" id="ARBA00022679"/>
    </source>
</evidence>
<dbReference type="Gene3D" id="3.30.70.3290">
    <property type="match status" value="1"/>
</dbReference>
<evidence type="ECO:0000256" key="5">
    <source>
        <dbReference type="ARBA" id="ARBA00012948"/>
    </source>
</evidence>
<dbReference type="InterPro" id="IPR020841">
    <property type="entry name" value="PKS_Beta-ketoAc_synthase_dom"/>
</dbReference>
<keyword evidence="18" id="KW-0560">Oxidoreductase</keyword>